<reference evidence="1 2" key="1">
    <citation type="journal article" date="2014" name="Genome Announc.">
        <title>Draft genome sequences of the altered schaedler flora, a defined bacterial community from gnotobiotic mice.</title>
        <authorList>
            <person name="Wannemuehler M.J."/>
            <person name="Overstreet A.M."/>
            <person name="Ward D.V."/>
            <person name="Phillips G.J."/>
        </authorList>
    </citation>
    <scope>NUCLEOTIDE SEQUENCE [LARGE SCALE GENOMIC DNA]</scope>
    <source>
        <strain evidence="1 2">ASF492</strain>
    </source>
</reference>
<evidence type="ECO:0000313" key="1">
    <source>
        <dbReference type="EMBL" id="EMZ21152.1"/>
    </source>
</evidence>
<accession>N1ZVU3</accession>
<proteinExistence type="predicted"/>
<gene>
    <name evidence="1" type="ORF">C823_04725</name>
</gene>
<dbReference type="Proteomes" id="UP000012589">
    <property type="component" value="Unassembled WGS sequence"/>
</dbReference>
<dbReference type="AlphaFoldDB" id="N1ZVU3"/>
<protein>
    <submittedName>
        <fullName evidence="1">Uncharacterized protein</fullName>
    </submittedName>
</protein>
<sequence>MDFAYLAWEGKEKVIYKVRVGDILLAENKICNQTNIYLVVNLDGDDGFGLICLSCGSKVGFYGNDKEEFKKDIDGFLNVKYIVPKEKFCEFFNKNYKLRYKIMAHDVINERYELGIEIERET</sequence>
<comment type="caution">
    <text evidence="1">The sequence shown here is derived from an EMBL/GenBank/DDBJ whole genome shotgun (WGS) entry which is preliminary data.</text>
</comment>
<dbReference type="STRING" id="1235802.C823_04725"/>
<evidence type="ECO:0000313" key="2">
    <source>
        <dbReference type="Proteomes" id="UP000012589"/>
    </source>
</evidence>
<dbReference type="EMBL" id="AQFT01000136">
    <property type="protein sequence ID" value="EMZ21152.1"/>
    <property type="molecule type" value="Genomic_DNA"/>
</dbReference>
<organism evidence="1 2">
    <name type="scientific">Eubacterium plexicaudatum ASF492</name>
    <dbReference type="NCBI Taxonomy" id="1235802"/>
    <lineage>
        <taxon>Bacteria</taxon>
        <taxon>Bacillati</taxon>
        <taxon>Bacillota</taxon>
        <taxon>Clostridia</taxon>
        <taxon>Eubacteriales</taxon>
        <taxon>Eubacteriaceae</taxon>
        <taxon>Eubacterium</taxon>
    </lineage>
</organism>
<dbReference type="PATRIC" id="fig|1235802.3.peg.4985"/>
<keyword evidence="2" id="KW-1185">Reference proteome</keyword>
<name>N1ZVU3_9FIRM</name>
<dbReference type="HOGENOM" id="CLU_2206103_0_0_9"/>